<accession>Q6K4U5</accession>
<dbReference type="AlphaFoldDB" id="Q6K4U5"/>
<gene>
    <name evidence="2" type="primary">OSJNBa0010K08.31</name>
</gene>
<dbReference type="Proteomes" id="UP000000763">
    <property type="component" value="Chromosome 2"/>
</dbReference>
<sequence length="99" mass="10099">MEAHLASLSLLVYQPGKKIGMRGEIEAILSFSPLLLPNPPAGGDGSSGGMEAGRWRPGARWWDERPAPAPAGRGVAEWSPAGGGPARGGGMGGRPGKGR</sequence>
<feature type="region of interest" description="Disordered" evidence="1">
    <location>
        <begin position="60"/>
        <end position="99"/>
    </location>
</feature>
<evidence type="ECO:0000313" key="3">
    <source>
        <dbReference type="Proteomes" id="UP000000763"/>
    </source>
</evidence>
<feature type="compositionally biased region" description="Gly residues" evidence="1">
    <location>
        <begin position="81"/>
        <end position="99"/>
    </location>
</feature>
<protein>
    <submittedName>
        <fullName evidence="2">Uncharacterized protein</fullName>
    </submittedName>
</protein>
<evidence type="ECO:0000256" key="1">
    <source>
        <dbReference type="SAM" id="MobiDB-lite"/>
    </source>
</evidence>
<reference evidence="3" key="2">
    <citation type="journal article" date="2008" name="Nucleic Acids Res.">
        <title>The rice annotation project database (RAP-DB): 2008 update.</title>
        <authorList>
            <consortium name="The rice annotation project (RAP)"/>
        </authorList>
    </citation>
    <scope>GENOME REANNOTATION</scope>
    <source>
        <strain evidence="3">cv. Nipponbare</strain>
    </source>
</reference>
<evidence type="ECO:0000313" key="2">
    <source>
        <dbReference type="EMBL" id="BAD23342.1"/>
    </source>
</evidence>
<name>Q6K4U5_ORYSJ</name>
<dbReference type="EMBL" id="AP005532">
    <property type="protein sequence ID" value="BAD23342.1"/>
    <property type="molecule type" value="Genomic_DNA"/>
</dbReference>
<proteinExistence type="predicted"/>
<reference evidence="3" key="1">
    <citation type="journal article" date="2005" name="Nature">
        <title>The map-based sequence of the rice genome.</title>
        <authorList>
            <consortium name="International rice genome sequencing project (IRGSP)"/>
            <person name="Matsumoto T."/>
            <person name="Wu J."/>
            <person name="Kanamori H."/>
            <person name="Katayose Y."/>
            <person name="Fujisawa M."/>
            <person name="Namiki N."/>
            <person name="Mizuno H."/>
            <person name="Yamamoto K."/>
            <person name="Antonio B.A."/>
            <person name="Baba T."/>
            <person name="Sakata K."/>
            <person name="Nagamura Y."/>
            <person name="Aoki H."/>
            <person name="Arikawa K."/>
            <person name="Arita K."/>
            <person name="Bito T."/>
            <person name="Chiden Y."/>
            <person name="Fujitsuka N."/>
            <person name="Fukunaka R."/>
            <person name="Hamada M."/>
            <person name="Harada C."/>
            <person name="Hayashi A."/>
            <person name="Hijishita S."/>
            <person name="Honda M."/>
            <person name="Hosokawa S."/>
            <person name="Ichikawa Y."/>
            <person name="Idonuma A."/>
            <person name="Iijima M."/>
            <person name="Ikeda M."/>
            <person name="Ikeno M."/>
            <person name="Ito K."/>
            <person name="Ito S."/>
            <person name="Ito T."/>
            <person name="Ito Y."/>
            <person name="Ito Y."/>
            <person name="Iwabuchi A."/>
            <person name="Kamiya K."/>
            <person name="Karasawa W."/>
            <person name="Kurita K."/>
            <person name="Katagiri S."/>
            <person name="Kikuta A."/>
            <person name="Kobayashi H."/>
            <person name="Kobayashi N."/>
            <person name="Machita K."/>
            <person name="Maehara T."/>
            <person name="Masukawa M."/>
            <person name="Mizubayashi T."/>
            <person name="Mukai Y."/>
            <person name="Nagasaki H."/>
            <person name="Nagata Y."/>
            <person name="Naito S."/>
            <person name="Nakashima M."/>
            <person name="Nakama Y."/>
            <person name="Nakamichi Y."/>
            <person name="Nakamura M."/>
            <person name="Meguro A."/>
            <person name="Negishi M."/>
            <person name="Ohta I."/>
            <person name="Ohta T."/>
            <person name="Okamoto M."/>
            <person name="Ono N."/>
            <person name="Saji S."/>
            <person name="Sakaguchi M."/>
            <person name="Sakai K."/>
            <person name="Shibata M."/>
            <person name="Shimokawa T."/>
            <person name="Song J."/>
            <person name="Takazaki Y."/>
            <person name="Terasawa K."/>
            <person name="Tsugane M."/>
            <person name="Tsuji K."/>
            <person name="Ueda S."/>
            <person name="Waki K."/>
            <person name="Yamagata H."/>
            <person name="Yamamoto M."/>
            <person name="Yamamoto S."/>
            <person name="Yamane H."/>
            <person name="Yoshiki S."/>
            <person name="Yoshihara R."/>
            <person name="Yukawa K."/>
            <person name="Zhong H."/>
            <person name="Yano M."/>
            <person name="Yuan Q."/>
            <person name="Ouyang S."/>
            <person name="Liu J."/>
            <person name="Jones K.M."/>
            <person name="Gansberger K."/>
            <person name="Moffat K."/>
            <person name="Hill J."/>
            <person name="Bera J."/>
            <person name="Fadrosh D."/>
            <person name="Jin S."/>
            <person name="Johri S."/>
            <person name="Kim M."/>
            <person name="Overton L."/>
            <person name="Reardon M."/>
            <person name="Tsitrin T."/>
            <person name="Vuong H."/>
            <person name="Weaver B."/>
            <person name="Ciecko A."/>
            <person name="Tallon L."/>
            <person name="Jackson J."/>
            <person name="Pai G."/>
            <person name="Aken S.V."/>
            <person name="Utterback T."/>
            <person name="Reidmuller S."/>
            <person name="Feldblyum T."/>
            <person name="Hsiao J."/>
            <person name="Zismann V."/>
            <person name="Iobst S."/>
            <person name="de Vazeille A.R."/>
            <person name="Buell C.R."/>
            <person name="Ying K."/>
            <person name="Li Y."/>
            <person name="Lu T."/>
            <person name="Huang Y."/>
            <person name="Zhao Q."/>
            <person name="Feng Q."/>
            <person name="Zhang L."/>
            <person name="Zhu J."/>
            <person name="Weng Q."/>
            <person name="Mu J."/>
            <person name="Lu Y."/>
            <person name="Fan D."/>
            <person name="Liu Y."/>
            <person name="Guan J."/>
            <person name="Zhang Y."/>
            <person name="Yu S."/>
            <person name="Liu X."/>
            <person name="Zhang Y."/>
            <person name="Hong G."/>
            <person name="Han B."/>
            <person name="Choisne N."/>
            <person name="Demange N."/>
            <person name="Orjeda G."/>
            <person name="Samain S."/>
            <person name="Cattolico L."/>
            <person name="Pelletier E."/>
            <person name="Couloux A."/>
            <person name="Segurens B."/>
            <person name="Wincker P."/>
            <person name="D'Hont A."/>
            <person name="Scarpelli C."/>
            <person name="Weissenbach J."/>
            <person name="Salanoubat M."/>
            <person name="Quetier F."/>
            <person name="Yu Y."/>
            <person name="Kim H.R."/>
            <person name="Rambo T."/>
            <person name="Currie J."/>
            <person name="Collura K."/>
            <person name="Luo M."/>
            <person name="Yang T."/>
            <person name="Ammiraju J.S.S."/>
            <person name="Engler F."/>
            <person name="Soderlund C."/>
            <person name="Wing R.A."/>
            <person name="Palmer L.E."/>
            <person name="de la Bastide M."/>
            <person name="Spiegel L."/>
            <person name="Nascimento L."/>
            <person name="Zutavern T."/>
            <person name="O'Shaughnessy A."/>
            <person name="Dike S."/>
            <person name="Dedhia N."/>
            <person name="Preston R."/>
            <person name="Balija V."/>
            <person name="McCombie W.R."/>
            <person name="Chow T."/>
            <person name="Chen H."/>
            <person name="Chung M."/>
            <person name="Chen C."/>
            <person name="Shaw J."/>
            <person name="Wu H."/>
            <person name="Hsiao K."/>
            <person name="Chao Y."/>
            <person name="Chu M."/>
            <person name="Cheng C."/>
            <person name="Hour A."/>
            <person name="Lee P."/>
            <person name="Lin S."/>
            <person name="Lin Y."/>
            <person name="Liou J."/>
            <person name="Liu S."/>
            <person name="Hsing Y."/>
            <person name="Raghuvanshi S."/>
            <person name="Mohanty A."/>
            <person name="Bharti A.K."/>
            <person name="Gaur A."/>
            <person name="Gupta V."/>
            <person name="Kumar D."/>
            <person name="Ravi V."/>
            <person name="Vij S."/>
            <person name="Kapur A."/>
            <person name="Khurana P."/>
            <person name="Khurana P."/>
            <person name="Khurana J.P."/>
            <person name="Tyagi A.K."/>
            <person name="Gaikwad K."/>
            <person name="Singh A."/>
            <person name="Dalal V."/>
            <person name="Srivastava S."/>
            <person name="Dixit A."/>
            <person name="Pal A.K."/>
            <person name="Ghazi I.A."/>
            <person name="Yadav M."/>
            <person name="Pandit A."/>
            <person name="Bhargava A."/>
            <person name="Sureshbabu K."/>
            <person name="Batra K."/>
            <person name="Sharma T.R."/>
            <person name="Mohapatra T."/>
            <person name="Singh N.K."/>
            <person name="Messing J."/>
            <person name="Nelson A.B."/>
            <person name="Fuks G."/>
            <person name="Kavchok S."/>
            <person name="Keizer G."/>
            <person name="Linton E."/>
            <person name="Llaca V."/>
            <person name="Song R."/>
            <person name="Tanyolac B."/>
            <person name="Young S."/>
            <person name="Ho-Il K."/>
            <person name="Hahn J.H."/>
            <person name="Sangsakoo G."/>
            <person name="Vanavichit A."/>
            <person name="de Mattos Luiz.A.T."/>
            <person name="Zimmer P.D."/>
            <person name="Malone G."/>
            <person name="Dellagostin O."/>
            <person name="de Oliveira A.C."/>
            <person name="Bevan M."/>
            <person name="Bancroft I."/>
            <person name="Minx P."/>
            <person name="Cordum H."/>
            <person name="Wilson R."/>
            <person name="Cheng Z."/>
            <person name="Jin W."/>
            <person name="Jiang J."/>
            <person name="Leong S.A."/>
            <person name="Iwama H."/>
            <person name="Gojobori T."/>
            <person name="Itoh T."/>
            <person name="Niimura Y."/>
            <person name="Fujii Y."/>
            <person name="Habara T."/>
            <person name="Sakai H."/>
            <person name="Sato Y."/>
            <person name="Wilson G."/>
            <person name="Kumar K."/>
            <person name="McCouch S."/>
            <person name="Juretic N."/>
            <person name="Hoen D."/>
            <person name="Wright S."/>
            <person name="Bruskiewich R."/>
            <person name="Bureau T."/>
            <person name="Miyao A."/>
            <person name="Hirochika H."/>
            <person name="Nishikawa T."/>
            <person name="Kadowaki K."/>
            <person name="Sugiura M."/>
            <person name="Burr B."/>
            <person name="Sasaki T."/>
        </authorList>
    </citation>
    <scope>NUCLEOTIDE SEQUENCE [LARGE SCALE GENOMIC DNA]</scope>
    <source>
        <strain evidence="3">cv. Nipponbare</strain>
    </source>
</reference>
<organism evidence="2 3">
    <name type="scientific">Oryza sativa subsp. japonica</name>
    <name type="common">Rice</name>
    <dbReference type="NCBI Taxonomy" id="39947"/>
    <lineage>
        <taxon>Eukaryota</taxon>
        <taxon>Viridiplantae</taxon>
        <taxon>Streptophyta</taxon>
        <taxon>Embryophyta</taxon>
        <taxon>Tracheophyta</taxon>
        <taxon>Spermatophyta</taxon>
        <taxon>Magnoliopsida</taxon>
        <taxon>Liliopsida</taxon>
        <taxon>Poales</taxon>
        <taxon>Poaceae</taxon>
        <taxon>BOP clade</taxon>
        <taxon>Oryzoideae</taxon>
        <taxon>Oryzeae</taxon>
        <taxon>Oryzinae</taxon>
        <taxon>Oryza</taxon>
        <taxon>Oryza sativa</taxon>
    </lineage>
</organism>